<comment type="similarity">
    <text evidence="1">Belongs to the short-chain dehydrogenases/reductases (SDR) family.</text>
</comment>
<sequence>MSRIFITGSADGLGKAAAATLLADGHEVVLHVRGRQRLDAVQDLLDRGARVVVGDLSDQGQAEDVAAQVNRLGRMDAAIHNAGVYTGRQILPVNVIAPYVLTALVTRPDRLVYLSSGMHFDGRPVLEGLDWAGRGESASYSDSKLFVTALAMALARLWPDVLSNAVDPGWVPTKMGGTNAPDDLRLGHLTQEWLAASPDPRAEGTGGYWHHQQRLDPHPAARDVAFQDALLRELELATGIALPKA</sequence>
<evidence type="ECO:0000256" key="2">
    <source>
        <dbReference type="ARBA" id="ARBA00023002"/>
    </source>
</evidence>
<dbReference type="EMBL" id="SGXC01000002">
    <property type="protein sequence ID" value="RZS80806.1"/>
    <property type="molecule type" value="Genomic_DNA"/>
</dbReference>
<dbReference type="Gene3D" id="3.40.50.720">
    <property type="entry name" value="NAD(P)-binding Rossmann-like Domain"/>
    <property type="match status" value="1"/>
</dbReference>
<dbReference type="AlphaFoldDB" id="A0A4Q7NCU9"/>
<evidence type="ECO:0000313" key="4">
    <source>
        <dbReference type="Proteomes" id="UP000292445"/>
    </source>
</evidence>
<reference evidence="3 4" key="1">
    <citation type="submission" date="2019-02" db="EMBL/GenBank/DDBJ databases">
        <title>Genomic Encyclopedia of Type Strains, Phase IV (KMG-IV): sequencing the most valuable type-strain genomes for metagenomic binning, comparative biology and taxonomic classification.</title>
        <authorList>
            <person name="Goeker M."/>
        </authorList>
    </citation>
    <scope>NUCLEOTIDE SEQUENCE [LARGE SCALE GENOMIC DNA]</scope>
    <source>
        <strain evidence="3 4">K24</strain>
    </source>
</reference>
<proteinExistence type="inferred from homology"/>
<dbReference type="SUPFAM" id="SSF51735">
    <property type="entry name" value="NAD(P)-binding Rossmann-fold domains"/>
    <property type="match status" value="1"/>
</dbReference>
<accession>A0A4Q7NCU9</accession>
<dbReference type="Pfam" id="PF00106">
    <property type="entry name" value="adh_short"/>
    <property type="match status" value="1"/>
</dbReference>
<dbReference type="PANTHER" id="PTHR43008">
    <property type="entry name" value="BENZIL REDUCTASE"/>
    <property type="match status" value="1"/>
</dbReference>
<dbReference type="RefSeq" id="WP_130358429.1">
    <property type="nucleotide sequence ID" value="NZ_SGXC01000002.1"/>
</dbReference>
<dbReference type="InterPro" id="IPR036291">
    <property type="entry name" value="NAD(P)-bd_dom_sf"/>
</dbReference>
<comment type="caution">
    <text evidence="3">The sequence shown here is derived from an EMBL/GenBank/DDBJ whole genome shotgun (WGS) entry which is preliminary data.</text>
</comment>
<name>A0A4Q7NCU9_9BURK</name>
<evidence type="ECO:0000313" key="3">
    <source>
        <dbReference type="EMBL" id="RZS80806.1"/>
    </source>
</evidence>
<keyword evidence="4" id="KW-1185">Reference proteome</keyword>
<dbReference type="GO" id="GO:0050664">
    <property type="term" value="F:oxidoreductase activity, acting on NAD(P)H, oxygen as acceptor"/>
    <property type="evidence" value="ECO:0007669"/>
    <property type="project" value="TreeGrafter"/>
</dbReference>
<dbReference type="Proteomes" id="UP000292445">
    <property type="component" value="Unassembled WGS sequence"/>
</dbReference>
<dbReference type="OrthoDB" id="5786478at2"/>
<organism evidence="3 4">
    <name type="scientific">Pigmentiphaga kullae</name>
    <dbReference type="NCBI Taxonomy" id="151784"/>
    <lineage>
        <taxon>Bacteria</taxon>
        <taxon>Pseudomonadati</taxon>
        <taxon>Pseudomonadota</taxon>
        <taxon>Betaproteobacteria</taxon>
        <taxon>Burkholderiales</taxon>
        <taxon>Alcaligenaceae</taxon>
        <taxon>Pigmentiphaga</taxon>
    </lineage>
</organism>
<evidence type="ECO:0000256" key="1">
    <source>
        <dbReference type="ARBA" id="ARBA00006484"/>
    </source>
</evidence>
<dbReference type="PRINTS" id="PR00081">
    <property type="entry name" value="GDHRDH"/>
</dbReference>
<dbReference type="PANTHER" id="PTHR43008:SF4">
    <property type="entry name" value="CHAIN DEHYDROGENASE, PUTATIVE (AFU_ORTHOLOGUE AFUA_4G08710)-RELATED"/>
    <property type="match status" value="1"/>
</dbReference>
<gene>
    <name evidence="3" type="ORF">EV675_3419</name>
</gene>
<keyword evidence="2" id="KW-0560">Oxidoreductase</keyword>
<protein>
    <submittedName>
        <fullName evidence="3">NAD(P)-dependent dehydrogenase (Short-subunit alcohol dehydrogenase family)</fullName>
    </submittedName>
</protein>
<dbReference type="InterPro" id="IPR002347">
    <property type="entry name" value="SDR_fam"/>
</dbReference>